<organism evidence="2 3">
    <name type="scientific">Candidatus Magasanikbacteria bacterium CG10_big_fil_rev_8_21_14_0_10_40_10</name>
    <dbReference type="NCBI Taxonomy" id="1974648"/>
    <lineage>
        <taxon>Bacteria</taxon>
        <taxon>Candidatus Magasanikiibacteriota</taxon>
    </lineage>
</organism>
<evidence type="ECO:0000313" key="3">
    <source>
        <dbReference type="Proteomes" id="UP000231183"/>
    </source>
</evidence>
<dbReference type="InterPro" id="IPR051319">
    <property type="entry name" value="Oligoribo/pAp-PDE_c-di-AMP_PDE"/>
</dbReference>
<proteinExistence type="predicted"/>
<dbReference type="PANTHER" id="PTHR47618:SF1">
    <property type="entry name" value="BIFUNCTIONAL OLIGORIBONUCLEASE AND PAP PHOSPHATASE NRNA"/>
    <property type="match status" value="1"/>
</dbReference>
<dbReference type="InterPro" id="IPR038763">
    <property type="entry name" value="DHH_sf"/>
</dbReference>
<dbReference type="Gene3D" id="3.10.310.30">
    <property type="match status" value="1"/>
</dbReference>
<feature type="domain" description="DDH" evidence="1">
    <location>
        <begin position="21"/>
        <end position="212"/>
    </location>
</feature>
<protein>
    <recommendedName>
        <fullName evidence="1">DDH domain-containing protein</fullName>
    </recommendedName>
</protein>
<dbReference type="Gene3D" id="3.90.1640.10">
    <property type="entry name" value="inorganic pyrophosphatase (n-terminal core)"/>
    <property type="match status" value="2"/>
</dbReference>
<name>A0A2M6W543_9BACT</name>
<evidence type="ECO:0000313" key="2">
    <source>
        <dbReference type="EMBL" id="PIT87911.1"/>
    </source>
</evidence>
<dbReference type="InterPro" id="IPR001667">
    <property type="entry name" value="DDH_dom"/>
</dbReference>
<dbReference type="Pfam" id="PF01368">
    <property type="entry name" value="DHH"/>
    <property type="match status" value="1"/>
</dbReference>
<sequence>MSLDKIQQLKKLLDASHYILVVFSHEQDTDSVASALAWKKFLEKKHKQTDVVCFGFTNHHHLRFLSGAEKIKPALSHLQKFTIKVDISNTKIDSLSYNIKDNWLSIHLNPKQGTITKDNLRTAQSSYKYDLIITINTPDLESLGEIFSNNTDLFYRLPVINIDHDLNNENYGALNFIELPAASSSENIYKIFKKIDETAIDQDICTMLLTGIITQTRSFKTANITPFTLNIASELMTAGARREEIIKNLYYNRSIPSLKIWGQALTHLQNDPAIALVWTSITRDELARSLATPRELSEVIDELIINSPQAKIILLLYEKEDGFINGILACEEPYDALDLLSRFEATGNKKRAYFALEKKSLSEAQAEILRQIRQKIKHL</sequence>
<dbReference type="Proteomes" id="UP000231183">
    <property type="component" value="Unassembled WGS sequence"/>
</dbReference>
<dbReference type="EMBL" id="PFBX01000003">
    <property type="protein sequence ID" value="PIT87911.1"/>
    <property type="molecule type" value="Genomic_DNA"/>
</dbReference>
<dbReference type="AlphaFoldDB" id="A0A2M6W543"/>
<comment type="caution">
    <text evidence="2">The sequence shown here is derived from an EMBL/GenBank/DDBJ whole genome shotgun (WGS) entry which is preliminary data.</text>
</comment>
<dbReference type="SUPFAM" id="SSF64182">
    <property type="entry name" value="DHH phosphoesterases"/>
    <property type="match status" value="1"/>
</dbReference>
<dbReference type="PANTHER" id="PTHR47618">
    <property type="entry name" value="BIFUNCTIONAL OLIGORIBONUCLEASE AND PAP PHOSPHATASE NRNA"/>
    <property type="match status" value="1"/>
</dbReference>
<accession>A0A2M6W543</accession>
<evidence type="ECO:0000259" key="1">
    <source>
        <dbReference type="Pfam" id="PF01368"/>
    </source>
</evidence>
<gene>
    <name evidence="2" type="ORF">COU31_00295</name>
</gene>
<reference evidence="3" key="1">
    <citation type="submission" date="2017-09" db="EMBL/GenBank/DDBJ databases">
        <title>Depth-based differentiation of microbial function through sediment-hosted aquifers and enrichment of novel symbionts in the deep terrestrial subsurface.</title>
        <authorList>
            <person name="Probst A.J."/>
            <person name="Ladd B."/>
            <person name="Jarett J.K."/>
            <person name="Geller-Mcgrath D.E."/>
            <person name="Sieber C.M.K."/>
            <person name="Emerson J.B."/>
            <person name="Anantharaman K."/>
            <person name="Thomas B.C."/>
            <person name="Malmstrom R."/>
            <person name="Stieglmeier M."/>
            <person name="Klingl A."/>
            <person name="Woyke T."/>
            <person name="Ryan C.M."/>
            <person name="Banfield J.F."/>
        </authorList>
    </citation>
    <scope>NUCLEOTIDE SEQUENCE [LARGE SCALE GENOMIC DNA]</scope>
</reference>